<proteinExistence type="predicted"/>
<feature type="compositionally biased region" description="Acidic residues" evidence="1">
    <location>
        <begin position="1"/>
        <end position="15"/>
    </location>
</feature>
<organism evidence="2 3">
    <name type="scientific">Burkholderia savannae</name>
    <dbReference type="NCBI Taxonomy" id="1637837"/>
    <lineage>
        <taxon>Bacteria</taxon>
        <taxon>Pseudomonadati</taxon>
        <taxon>Pseudomonadota</taxon>
        <taxon>Betaproteobacteria</taxon>
        <taxon>Burkholderiales</taxon>
        <taxon>Burkholderiaceae</taxon>
        <taxon>Burkholderia</taxon>
        <taxon>pseudomallei group</taxon>
    </lineage>
</organism>
<evidence type="ECO:0000256" key="1">
    <source>
        <dbReference type="SAM" id="MobiDB-lite"/>
    </source>
</evidence>
<comment type="caution">
    <text evidence="2">The sequence shown here is derived from an EMBL/GenBank/DDBJ whole genome shotgun (WGS) entry which is preliminary data.</text>
</comment>
<feature type="region of interest" description="Disordered" evidence="1">
    <location>
        <begin position="1"/>
        <end position="56"/>
    </location>
</feature>
<keyword evidence="3" id="KW-1185">Reference proteome</keyword>
<evidence type="ECO:0000313" key="2">
    <source>
        <dbReference type="EMBL" id="KWZ44179.1"/>
    </source>
</evidence>
<protein>
    <submittedName>
        <fullName evidence="2">Uncharacterized protein</fullName>
    </submittedName>
</protein>
<gene>
    <name evidence="2" type="ORF">WS72_15830</name>
</gene>
<feature type="compositionally biased region" description="Basic and acidic residues" evidence="1">
    <location>
        <begin position="45"/>
        <end position="56"/>
    </location>
</feature>
<accession>A0ABR5TGS6</accession>
<name>A0ABR5TGS6_9BURK</name>
<sequence>MPQADDDEAAEGADDADVRIALRPAGLEPRSKKTAAITHGAATSRARDRSGRASCREPRMRRFDERMGSAITMSMAAS</sequence>
<reference evidence="2 3" key="1">
    <citation type="submission" date="2015-11" db="EMBL/GenBank/DDBJ databases">
        <authorList>
            <person name="Sahl J."/>
            <person name="Wagner D."/>
            <person name="Keim P."/>
        </authorList>
    </citation>
    <scope>NUCLEOTIDE SEQUENCE [LARGE SCALE GENOMIC DNA]</scope>
    <source>
        <strain evidence="2 3">BDU18</strain>
    </source>
</reference>
<dbReference type="Proteomes" id="UP000070255">
    <property type="component" value="Unassembled WGS sequence"/>
</dbReference>
<evidence type="ECO:0000313" key="3">
    <source>
        <dbReference type="Proteomes" id="UP000070255"/>
    </source>
</evidence>
<dbReference type="EMBL" id="LNJQ01000001">
    <property type="protein sequence ID" value="KWZ44179.1"/>
    <property type="molecule type" value="Genomic_DNA"/>
</dbReference>